<comment type="caution">
    <text evidence="2">The sequence shown here is derived from an EMBL/GenBank/DDBJ whole genome shotgun (WGS) entry which is preliminary data.</text>
</comment>
<organism evidence="2">
    <name type="scientific">marine sediment metagenome</name>
    <dbReference type="NCBI Taxonomy" id="412755"/>
    <lineage>
        <taxon>unclassified sequences</taxon>
        <taxon>metagenomes</taxon>
        <taxon>ecological metagenomes</taxon>
    </lineage>
</organism>
<reference evidence="2" key="1">
    <citation type="journal article" date="2014" name="Front. Microbiol.">
        <title>High frequency of phylogenetically diverse reductive dehalogenase-homologous genes in deep subseafloor sedimentary metagenomes.</title>
        <authorList>
            <person name="Kawai M."/>
            <person name="Futagami T."/>
            <person name="Toyoda A."/>
            <person name="Takaki Y."/>
            <person name="Nishi S."/>
            <person name="Hori S."/>
            <person name="Arai W."/>
            <person name="Tsubouchi T."/>
            <person name="Morono Y."/>
            <person name="Uchiyama I."/>
            <person name="Ito T."/>
            <person name="Fujiyama A."/>
            <person name="Inagaki F."/>
            <person name="Takami H."/>
        </authorList>
    </citation>
    <scope>NUCLEOTIDE SEQUENCE</scope>
    <source>
        <strain evidence="2">Expedition CK06-06</strain>
    </source>
</reference>
<gene>
    <name evidence="2" type="ORF">S06H3_24587</name>
</gene>
<evidence type="ECO:0000256" key="1">
    <source>
        <dbReference type="SAM" id="Phobius"/>
    </source>
</evidence>
<feature type="transmembrane region" description="Helical" evidence="1">
    <location>
        <begin position="43"/>
        <end position="63"/>
    </location>
</feature>
<sequence>MANPTSELLVKVATDTKQLKTGLDKANKQTAGFAKNIQKHSKAIGIAMIAVGAAIVAVLQLIFG</sequence>
<dbReference type="AlphaFoldDB" id="X1P4F4"/>
<keyword evidence="1" id="KW-0472">Membrane</keyword>
<dbReference type="EMBL" id="BARV01013748">
    <property type="protein sequence ID" value="GAI25799.1"/>
    <property type="molecule type" value="Genomic_DNA"/>
</dbReference>
<keyword evidence="1" id="KW-0812">Transmembrane</keyword>
<name>X1P4F4_9ZZZZ</name>
<keyword evidence="1" id="KW-1133">Transmembrane helix</keyword>
<proteinExistence type="predicted"/>
<protein>
    <submittedName>
        <fullName evidence="2">Uncharacterized protein</fullName>
    </submittedName>
</protein>
<accession>X1P4F4</accession>
<evidence type="ECO:0000313" key="2">
    <source>
        <dbReference type="EMBL" id="GAI25799.1"/>
    </source>
</evidence>